<dbReference type="Proteomes" id="UP000243217">
    <property type="component" value="Unassembled WGS sequence"/>
</dbReference>
<accession>A0A1V9ZSI4</accession>
<organism evidence="2 3">
    <name type="scientific">Thraustotheca clavata</name>
    <dbReference type="NCBI Taxonomy" id="74557"/>
    <lineage>
        <taxon>Eukaryota</taxon>
        <taxon>Sar</taxon>
        <taxon>Stramenopiles</taxon>
        <taxon>Oomycota</taxon>
        <taxon>Saprolegniomycetes</taxon>
        <taxon>Saprolegniales</taxon>
        <taxon>Achlyaceae</taxon>
        <taxon>Thraustotheca</taxon>
    </lineage>
</organism>
<feature type="region of interest" description="Disordered" evidence="1">
    <location>
        <begin position="21"/>
        <end position="44"/>
    </location>
</feature>
<proteinExistence type="predicted"/>
<reference evidence="2 3" key="1">
    <citation type="journal article" date="2014" name="Genome Biol. Evol.">
        <title>The secreted proteins of Achlya hypogyna and Thraustotheca clavata identify the ancestral oomycete secretome and reveal gene acquisitions by horizontal gene transfer.</title>
        <authorList>
            <person name="Misner I."/>
            <person name="Blouin N."/>
            <person name="Leonard G."/>
            <person name="Richards T.A."/>
            <person name="Lane C.E."/>
        </authorList>
    </citation>
    <scope>NUCLEOTIDE SEQUENCE [LARGE SCALE GENOMIC DNA]</scope>
    <source>
        <strain evidence="2 3">ATCC 34112</strain>
    </source>
</reference>
<evidence type="ECO:0000313" key="2">
    <source>
        <dbReference type="EMBL" id="OQS00750.1"/>
    </source>
</evidence>
<gene>
    <name evidence="2" type="ORF">THRCLA_05871</name>
</gene>
<sequence>MDNVEATSGLILRHAMARRRQQAEMARRKSALKSPAAKQRGDLTESKNTLEFLESIASPRRVTFSPYVARKTKKIKQVDQQDEEIHVNEQELTAAVRKQCKMRMRYRYVRRPALHVRMARYIESFWSNKSYDLLQPMEDELPRELRLIPDFTAQDREYGAYYDSKLQEHTNAQSTFIDRKNQVELSLPSQGSYAQITRALTPPSISIPPSILSLQKDLPGVRRLCFDL</sequence>
<name>A0A1V9ZSI4_9STRA</name>
<dbReference type="EMBL" id="JNBS01001688">
    <property type="protein sequence ID" value="OQS00750.1"/>
    <property type="molecule type" value="Genomic_DNA"/>
</dbReference>
<comment type="caution">
    <text evidence="2">The sequence shown here is derived from an EMBL/GenBank/DDBJ whole genome shotgun (WGS) entry which is preliminary data.</text>
</comment>
<dbReference type="AlphaFoldDB" id="A0A1V9ZSI4"/>
<protein>
    <submittedName>
        <fullName evidence="2">Uncharacterized protein</fullName>
    </submittedName>
</protein>
<dbReference type="OrthoDB" id="79778at2759"/>
<evidence type="ECO:0000256" key="1">
    <source>
        <dbReference type="SAM" id="MobiDB-lite"/>
    </source>
</evidence>
<evidence type="ECO:0000313" key="3">
    <source>
        <dbReference type="Proteomes" id="UP000243217"/>
    </source>
</evidence>
<keyword evidence="3" id="KW-1185">Reference proteome</keyword>